<comment type="caution">
    <text evidence="1">The sequence shown here is derived from an EMBL/GenBank/DDBJ whole genome shotgun (WGS) entry which is preliminary data.</text>
</comment>
<organism evidence="1">
    <name type="scientific">marine sediment metagenome</name>
    <dbReference type="NCBI Taxonomy" id="412755"/>
    <lineage>
        <taxon>unclassified sequences</taxon>
        <taxon>metagenomes</taxon>
        <taxon>ecological metagenomes</taxon>
    </lineage>
</organism>
<dbReference type="AlphaFoldDB" id="A0A0F9F6J7"/>
<reference evidence="1" key="1">
    <citation type="journal article" date="2015" name="Nature">
        <title>Complex archaea that bridge the gap between prokaryotes and eukaryotes.</title>
        <authorList>
            <person name="Spang A."/>
            <person name="Saw J.H."/>
            <person name="Jorgensen S.L."/>
            <person name="Zaremba-Niedzwiedzka K."/>
            <person name="Martijn J."/>
            <person name="Lind A.E."/>
            <person name="van Eijk R."/>
            <person name="Schleper C."/>
            <person name="Guy L."/>
            <person name="Ettema T.J."/>
        </authorList>
    </citation>
    <scope>NUCLEOTIDE SEQUENCE</scope>
</reference>
<name>A0A0F9F6J7_9ZZZZ</name>
<evidence type="ECO:0000313" key="1">
    <source>
        <dbReference type="EMBL" id="KKL74111.1"/>
    </source>
</evidence>
<dbReference type="EMBL" id="LAZR01024754">
    <property type="protein sequence ID" value="KKL74111.1"/>
    <property type="molecule type" value="Genomic_DNA"/>
</dbReference>
<accession>A0A0F9F6J7</accession>
<gene>
    <name evidence="1" type="ORF">LCGC14_2068160</name>
</gene>
<sequence>MTIDEIKARRQKAERLLEKSEEDVGPTTMLLAAVVLADGVWEVAAQLAELNGQLCEIVPWGPYGRRSNTRSVEE</sequence>
<protein>
    <submittedName>
        <fullName evidence="1">Uncharacterized protein</fullName>
    </submittedName>
</protein>
<proteinExistence type="predicted"/>